<name>A0A4Z0V3W0_9BACT</name>
<dbReference type="InterPro" id="IPR011467">
    <property type="entry name" value="DUF1573"/>
</dbReference>
<dbReference type="Pfam" id="PF22544">
    <property type="entry name" value="HYDIN_VesB_CFA65-like_Ig"/>
    <property type="match status" value="1"/>
</dbReference>
<feature type="domain" description="HYDIN/VesB/CFA65-like Ig-like" evidence="7">
    <location>
        <begin position="255"/>
        <end position="354"/>
    </location>
</feature>
<dbReference type="Proteomes" id="UP000297635">
    <property type="component" value="Unassembled WGS sequence"/>
</dbReference>
<reference evidence="8 9" key="1">
    <citation type="submission" date="2019-02" db="EMBL/GenBank/DDBJ databases">
        <title>Isolation and identification of novel species under the genus Muribaculum.</title>
        <authorList>
            <person name="Miyake S."/>
            <person name="Ding Y."/>
            <person name="Low A."/>
            <person name="Soh M."/>
            <person name="Seedorf H."/>
        </authorList>
    </citation>
    <scope>NUCLEOTIDE SEQUENCE [LARGE SCALE GENOMIC DNA]</scope>
    <source>
        <strain evidence="8 9">TLL-A3</strain>
    </source>
</reference>
<evidence type="ECO:0000256" key="3">
    <source>
        <dbReference type="ARBA" id="ARBA00022490"/>
    </source>
</evidence>
<comment type="caution">
    <text evidence="8">The sequence shown here is derived from an EMBL/GenBank/DDBJ whole genome shotgun (WGS) entry which is preliminary data.</text>
</comment>
<dbReference type="Gene3D" id="2.60.40.10">
    <property type="entry name" value="Immunoglobulins"/>
    <property type="match status" value="2"/>
</dbReference>
<gene>
    <name evidence="8" type="ORF">EZ315_03905</name>
</gene>
<dbReference type="GO" id="GO:0005737">
    <property type="term" value="C:cytoplasm"/>
    <property type="evidence" value="ECO:0007669"/>
    <property type="project" value="UniProtKB-SubCell"/>
</dbReference>
<dbReference type="AlphaFoldDB" id="A0A4Z0V3W0"/>
<dbReference type="InterPro" id="IPR013783">
    <property type="entry name" value="Ig-like_fold"/>
</dbReference>
<evidence type="ECO:0000313" key="8">
    <source>
        <dbReference type="EMBL" id="TGG39886.1"/>
    </source>
</evidence>
<keyword evidence="3" id="KW-0963">Cytoplasm</keyword>
<sequence length="360" mass="38959">MNAIKRCALAAVGALMLLPAWAENKWLGKKHDFGAFDENVGTVYCEFRLVNTGTEPMAITGVRANCGCTRPEYSTKPVAPGDTAVIRVGFDPKGRPGRFSKRINVDCSAAPRRTSLTITGTVIGSSNTLKSRYPIEVGPVRLRSNTIAYGKVLKGETMGQYVDAYNASADTLRPRVEGAPKYIHAMLQPKVVPPGEQFIISTVLHSNEASGWGIVTDSLLFYPDAGSAQAKKIETVVILEENFSKLTPEQRAKAPLLETSETALDLERVSKGDSPVESSFDIFNRGKSPLVIRAISCPDPAVSIRLKDKTIKPGKSAKVNVTVTPSMIKSPELLNARINIIANDPQHPSTMVRVVAEVVK</sequence>
<dbReference type="RefSeq" id="WP_135470785.1">
    <property type="nucleotide sequence ID" value="NZ_CASCNC010000004.1"/>
</dbReference>
<evidence type="ECO:0000259" key="7">
    <source>
        <dbReference type="Pfam" id="PF22544"/>
    </source>
</evidence>
<feature type="signal peptide" evidence="6">
    <location>
        <begin position="1"/>
        <end position="22"/>
    </location>
</feature>
<dbReference type="PANTHER" id="PTHR37833">
    <property type="entry name" value="LIPOPROTEIN-RELATED"/>
    <property type="match status" value="1"/>
</dbReference>
<accession>A0A4Z0V3W0</accession>
<protein>
    <submittedName>
        <fullName evidence="8">DUF1573 domain-containing protein</fullName>
    </submittedName>
</protein>
<dbReference type="GeneID" id="82148925"/>
<keyword evidence="5" id="KW-0966">Cell projection</keyword>
<keyword evidence="9" id="KW-1185">Reference proteome</keyword>
<dbReference type="Pfam" id="PF07610">
    <property type="entry name" value="DUF1573"/>
    <property type="match status" value="1"/>
</dbReference>
<keyword evidence="6" id="KW-0732">Signal</keyword>
<dbReference type="InterPro" id="IPR053879">
    <property type="entry name" value="HYDIN_VesB_CFA65-like_Ig"/>
</dbReference>
<feature type="chain" id="PRO_5021298347" evidence="6">
    <location>
        <begin position="23"/>
        <end position="360"/>
    </location>
</feature>
<organism evidence="8 9">
    <name type="scientific">Duncaniella freteri</name>
    <dbReference type="NCBI Taxonomy" id="2530391"/>
    <lineage>
        <taxon>Bacteria</taxon>
        <taxon>Pseudomonadati</taxon>
        <taxon>Bacteroidota</taxon>
        <taxon>Bacteroidia</taxon>
        <taxon>Bacteroidales</taxon>
        <taxon>Muribaculaceae</taxon>
        <taxon>Duncaniella</taxon>
    </lineage>
</organism>
<dbReference type="PANTHER" id="PTHR37833:SF1">
    <property type="entry name" value="SIGNAL PEPTIDE PROTEIN"/>
    <property type="match status" value="1"/>
</dbReference>
<dbReference type="EMBL" id="SJSA01000001">
    <property type="protein sequence ID" value="TGG39886.1"/>
    <property type="molecule type" value="Genomic_DNA"/>
</dbReference>
<evidence type="ECO:0000256" key="2">
    <source>
        <dbReference type="ARBA" id="ARBA00004496"/>
    </source>
</evidence>
<proteinExistence type="predicted"/>
<keyword evidence="4" id="KW-0969">Cilium</keyword>
<evidence type="ECO:0000313" key="9">
    <source>
        <dbReference type="Proteomes" id="UP000297635"/>
    </source>
</evidence>
<evidence type="ECO:0000256" key="6">
    <source>
        <dbReference type="SAM" id="SignalP"/>
    </source>
</evidence>
<evidence type="ECO:0000256" key="5">
    <source>
        <dbReference type="ARBA" id="ARBA00023273"/>
    </source>
</evidence>
<evidence type="ECO:0000256" key="1">
    <source>
        <dbReference type="ARBA" id="ARBA00004138"/>
    </source>
</evidence>
<evidence type="ECO:0000256" key="4">
    <source>
        <dbReference type="ARBA" id="ARBA00023069"/>
    </source>
</evidence>
<comment type="subcellular location">
    <subcellularLocation>
        <location evidence="1">Cell projection</location>
        <location evidence="1">Cilium</location>
    </subcellularLocation>
    <subcellularLocation>
        <location evidence="2">Cytoplasm</location>
    </subcellularLocation>
</comment>